<feature type="region of interest" description="Disordered" evidence="1">
    <location>
        <begin position="390"/>
        <end position="417"/>
    </location>
</feature>
<dbReference type="InterPro" id="IPR003495">
    <property type="entry name" value="CobW/HypB/UreG_nucleotide-bd"/>
</dbReference>
<dbReference type="Gene3D" id="3.40.50.300">
    <property type="entry name" value="P-loop containing nucleotide triphosphate hydrolases"/>
    <property type="match status" value="1"/>
</dbReference>
<dbReference type="SUPFAM" id="SSF90002">
    <property type="entry name" value="Hypothetical protein YjiA, C-terminal domain"/>
    <property type="match status" value="1"/>
</dbReference>
<dbReference type="InterPro" id="IPR011629">
    <property type="entry name" value="CobW-like_C"/>
</dbReference>
<evidence type="ECO:0000259" key="2">
    <source>
        <dbReference type="SMART" id="SM00833"/>
    </source>
</evidence>
<dbReference type="PANTHER" id="PTHR43603">
    <property type="entry name" value="COBW DOMAIN-CONTAINING PROTEIN DDB_G0274527"/>
    <property type="match status" value="1"/>
</dbReference>
<feature type="domain" description="CobW C-terminal" evidence="2">
    <location>
        <begin position="253"/>
        <end position="369"/>
    </location>
</feature>
<keyword evidence="4" id="KW-1185">Reference proteome</keyword>
<dbReference type="SMART" id="SM00833">
    <property type="entry name" value="CobW_C"/>
    <property type="match status" value="1"/>
</dbReference>
<dbReference type="EMBL" id="APMY01000031">
    <property type="protein sequence ID" value="EOM77640.1"/>
    <property type="molecule type" value="Genomic_DNA"/>
</dbReference>
<reference evidence="3 4" key="1">
    <citation type="journal article" date="2013" name="Genome Announc.">
        <title>Draft Genome Sequence of Rhodococcus rhodnii Strain LMG5362, a Symbiont of Rhodnius prolixus (Hemiptera, Reduviidae, Triatominae), the Principle Vector of Trypanosoma cruzi.</title>
        <authorList>
            <person name="Pachebat J.A."/>
            <person name="van Keulen G."/>
            <person name="Whitten M.M."/>
            <person name="Girdwood S."/>
            <person name="Del Sol R."/>
            <person name="Dyson P.J."/>
            <person name="Facey P.D."/>
        </authorList>
    </citation>
    <scope>NUCLEOTIDE SEQUENCE [LARGE SCALE GENOMIC DNA]</scope>
    <source>
        <strain evidence="3 4">LMG 5362</strain>
    </source>
</reference>
<protein>
    <recommendedName>
        <fullName evidence="2">CobW C-terminal domain-containing protein</fullName>
    </recommendedName>
</protein>
<sequence>MAQHIDRRTPVVLVAGAAGPAEDVADGLLAPGTVLVHHDLGGLGQGVVARSLTTSDDGTPHVRLEILELAHACASCTLREDLLPLLCRLHRRSNVDRIVLHLDSRFEAEAVCWAIEHVIVEGVAGHTDGPASGDVRIEAVVTCLDAETWLRDALGDEVLSDGDDRTVAQLAVGQVAIADALVVAGHGTDGYAHARLHAVLRRLAPGAPISWGVPDDAERLLRLVPKTALRGRAPEPFDALLRGQPPLGDDLGVELFEFSADRPFHPERLHDALDVLFDGVVQARGRVWLVTQPDTALWLESAGGGLRVALAGTWLAAMTPTEQEEASPERRALAALAWDDDRGDRHSSLVVLACGADRSEIDRTLRWALVTDGEWADVDGHREWPDPFGAFHSDPCGDTRTPFAESGDNTAHDQENP</sequence>
<dbReference type="InterPro" id="IPR027417">
    <property type="entry name" value="P-loop_NTPase"/>
</dbReference>
<gene>
    <name evidence="3" type="ORF">Rrhod_1051</name>
</gene>
<dbReference type="PANTHER" id="PTHR43603:SF1">
    <property type="entry name" value="ZINC-REGULATED GTPASE METALLOPROTEIN ACTIVATOR 1"/>
    <property type="match status" value="1"/>
</dbReference>
<evidence type="ECO:0000313" key="3">
    <source>
        <dbReference type="EMBL" id="EOM77640.1"/>
    </source>
</evidence>
<proteinExistence type="predicted"/>
<comment type="caution">
    <text evidence="3">The sequence shown here is derived from an EMBL/GenBank/DDBJ whole genome shotgun (WGS) entry which is preliminary data.</text>
</comment>
<dbReference type="RefSeq" id="WP_010837118.1">
    <property type="nucleotide sequence ID" value="NZ_APMY01000031.1"/>
</dbReference>
<accession>R7WQS5</accession>
<name>R7WQS5_9NOCA</name>
<dbReference type="InterPro" id="IPR051927">
    <property type="entry name" value="Zn_Chap_cDPG_Synth"/>
</dbReference>
<organism evidence="3 4">
    <name type="scientific">Rhodococcus rhodnii LMG 5362</name>
    <dbReference type="NCBI Taxonomy" id="1273125"/>
    <lineage>
        <taxon>Bacteria</taxon>
        <taxon>Bacillati</taxon>
        <taxon>Actinomycetota</taxon>
        <taxon>Actinomycetes</taxon>
        <taxon>Mycobacteriales</taxon>
        <taxon>Nocardiaceae</taxon>
        <taxon>Rhodococcus</taxon>
    </lineage>
</organism>
<dbReference type="eggNOG" id="COG0523">
    <property type="taxonomic scope" value="Bacteria"/>
</dbReference>
<dbReference type="NCBIfam" id="NF047431">
    <property type="entry name" value="hiber_recruit"/>
    <property type="match status" value="1"/>
</dbReference>
<dbReference type="PATRIC" id="fig|1273125.3.peg.1012"/>
<dbReference type="Pfam" id="PF02492">
    <property type="entry name" value="cobW"/>
    <property type="match status" value="1"/>
</dbReference>
<evidence type="ECO:0000256" key="1">
    <source>
        <dbReference type="SAM" id="MobiDB-lite"/>
    </source>
</evidence>
<dbReference type="Proteomes" id="UP000013525">
    <property type="component" value="Unassembled WGS sequence"/>
</dbReference>
<evidence type="ECO:0000313" key="4">
    <source>
        <dbReference type="Proteomes" id="UP000013525"/>
    </source>
</evidence>
<dbReference type="Pfam" id="PF07683">
    <property type="entry name" value="CobW_C"/>
    <property type="match status" value="1"/>
</dbReference>
<dbReference type="AlphaFoldDB" id="R7WQS5"/>